<dbReference type="RefSeq" id="WP_136833931.1">
    <property type="nucleotide sequence ID" value="NZ_SWBM01000081.1"/>
</dbReference>
<dbReference type="AlphaFoldDB" id="A0A4U1CS92"/>
<evidence type="ECO:0000313" key="1">
    <source>
        <dbReference type="EMBL" id="TKC11446.1"/>
    </source>
</evidence>
<dbReference type="Proteomes" id="UP000307756">
    <property type="component" value="Unassembled WGS sequence"/>
</dbReference>
<reference evidence="1 2" key="1">
    <citation type="journal article" date="2011" name="J. Microbiol.">
        <title>Bacillus kyonggiensis sp. nov., isolated from soil of a lettuce field.</title>
        <authorList>
            <person name="Dong K."/>
            <person name="Lee S."/>
        </authorList>
    </citation>
    <scope>NUCLEOTIDE SEQUENCE [LARGE SCALE GENOMIC DNA]</scope>
    <source>
        <strain evidence="1 2">NB22</strain>
    </source>
</reference>
<gene>
    <name evidence="1" type="ORF">FA727_23865</name>
</gene>
<sequence>MVRRVSLAEYLRTQGISLLFFRRSYGGDHQEDPEDLDHRGPGDSRVKPEAVDMCDIELPRLVCIKLLVMA</sequence>
<organism evidence="1 2">
    <name type="scientific">Robertmurraya kyonggiensis</name>
    <dbReference type="NCBI Taxonomy" id="1037680"/>
    <lineage>
        <taxon>Bacteria</taxon>
        <taxon>Bacillati</taxon>
        <taxon>Bacillota</taxon>
        <taxon>Bacilli</taxon>
        <taxon>Bacillales</taxon>
        <taxon>Bacillaceae</taxon>
        <taxon>Robertmurraya</taxon>
    </lineage>
</organism>
<evidence type="ECO:0000313" key="2">
    <source>
        <dbReference type="Proteomes" id="UP000307756"/>
    </source>
</evidence>
<dbReference type="EMBL" id="SWBM01000081">
    <property type="protein sequence ID" value="TKC11446.1"/>
    <property type="molecule type" value="Genomic_DNA"/>
</dbReference>
<proteinExistence type="predicted"/>
<accession>A0A4U1CS92</accession>
<keyword evidence="2" id="KW-1185">Reference proteome</keyword>
<protein>
    <submittedName>
        <fullName evidence="1">Uncharacterized protein</fullName>
    </submittedName>
</protein>
<comment type="caution">
    <text evidence="1">The sequence shown here is derived from an EMBL/GenBank/DDBJ whole genome shotgun (WGS) entry which is preliminary data.</text>
</comment>
<name>A0A4U1CS92_9BACI</name>